<keyword evidence="2" id="KW-0813">Transport</keyword>
<dbReference type="PATRIC" id="fig|1160705.3.peg.8562"/>
<evidence type="ECO:0000256" key="1">
    <source>
        <dbReference type="ARBA" id="ARBA00004196"/>
    </source>
</evidence>
<evidence type="ECO:0000256" key="4">
    <source>
        <dbReference type="ARBA" id="ARBA00022729"/>
    </source>
</evidence>
<dbReference type="GO" id="GO:0030001">
    <property type="term" value="P:metal ion transport"/>
    <property type="evidence" value="ECO:0007669"/>
    <property type="project" value="InterPro"/>
</dbReference>
<name>L8P2M9_STRVR</name>
<dbReference type="PANTHER" id="PTHR42953:SF1">
    <property type="entry name" value="METAL-BINDING PROTEIN HI_0362-RELATED"/>
    <property type="match status" value="1"/>
</dbReference>
<accession>L8P2M9</accession>
<gene>
    <name evidence="5" type="ORF">STVIR_8662</name>
</gene>
<comment type="caution">
    <text evidence="5">The sequence shown here is derived from an EMBL/GenBank/DDBJ whole genome shotgun (WGS) entry which is preliminary data.</text>
</comment>
<dbReference type="Gene3D" id="3.40.50.1980">
    <property type="entry name" value="Nitrogenase molybdenum iron protein domain"/>
    <property type="match status" value="1"/>
</dbReference>
<evidence type="ECO:0000313" key="6">
    <source>
        <dbReference type="Proteomes" id="UP000011205"/>
    </source>
</evidence>
<dbReference type="GO" id="GO:0030313">
    <property type="term" value="C:cell envelope"/>
    <property type="evidence" value="ECO:0007669"/>
    <property type="project" value="UniProtKB-SubCell"/>
</dbReference>
<reference evidence="5 6" key="1">
    <citation type="journal article" date="2013" name="Genome Announc.">
        <title>Draft Genome Sequence of Streptomyces viridochromogenes Strain Tu57, Producer of Avilamycin.</title>
        <authorList>
            <person name="Gruning B.A."/>
            <person name="Erxleben A."/>
            <person name="Hahnlein A."/>
            <person name="Gunther S."/>
        </authorList>
    </citation>
    <scope>NUCLEOTIDE SEQUENCE [LARGE SCALE GENOMIC DNA]</scope>
    <source>
        <strain evidence="5 6">Tue57</strain>
    </source>
</reference>
<dbReference type="Proteomes" id="UP000011205">
    <property type="component" value="Unassembled WGS sequence"/>
</dbReference>
<dbReference type="InterPro" id="IPR006127">
    <property type="entry name" value="ZnuA-like"/>
</dbReference>
<organism evidence="5 6">
    <name type="scientific">Streptomyces viridochromogenes Tue57</name>
    <dbReference type="NCBI Taxonomy" id="1160705"/>
    <lineage>
        <taxon>Bacteria</taxon>
        <taxon>Bacillati</taxon>
        <taxon>Actinomycetota</taxon>
        <taxon>Actinomycetes</taxon>
        <taxon>Kitasatosporales</taxon>
        <taxon>Streptomycetaceae</taxon>
        <taxon>Streptomyces</taxon>
    </lineage>
</organism>
<dbReference type="PANTHER" id="PTHR42953">
    <property type="entry name" value="HIGH-AFFINITY ZINC UPTAKE SYSTEM PROTEIN ZNUA-RELATED"/>
    <property type="match status" value="1"/>
</dbReference>
<sequence>MSDPARDPHSFEAGARNQLALSKAEIVVENGGYDGFVDRILAIGDNSSAQVINAVEVSGKTAPVGGELNEHVWYDLPTMGKLADAIAAALTKADPDSAATFMRYAEGFKAKLKPLEAKEAQIKKDHAGEAVAVTEPVPLYPIEASGLKNATPEEFSERSPNGPVGRACVISVLVEGPGLPGQVEALVRVVEPGVGQRDGHRHRRQGHRVVPDRDPAPVVVLVEFDEQPRGACAFTPCDVMPGVEHVQGPLPLPQVLSEEPGPEAAPHERCVDVELRDQGIGLIGTPACLLARDAEDDAVALALQMDQVDRLLRHEGTSQLAHVGPP</sequence>
<evidence type="ECO:0000256" key="2">
    <source>
        <dbReference type="ARBA" id="ARBA00022448"/>
    </source>
</evidence>
<evidence type="ECO:0000256" key="3">
    <source>
        <dbReference type="ARBA" id="ARBA00022723"/>
    </source>
</evidence>
<dbReference type="Pfam" id="PF01297">
    <property type="entry name" value="ZnuA"/>
    <property type="match status" value="1"/>
</dbReference>
<dbReference type="InterPro" id="IPR050492">
    <property type="entry name" value="Bact_metal-bind_prot9"/>
</dbReference>
<comment type="subcellular location">
    <subcellularLocation>
        <location evidence="1">Cell envelope</location>
    </subcellularLocation>
</comment>
<dbReference type="SUPFAM" id="SSF53807">
    <property type="entry name" value="Helical backbone' metal receptor"/>
    <property type="match status" value="1"/>
</dbReference>
<protein>
    <submittedName>
        <fullName evidence="5">Putative ABC-type metal ion transporter, periplasmic subunit (Precursor)</fullName>
    </submittedName>
</protein>
<keyword evidence="4" id="KW-0732">Signal</keyword>
<dbReference type="AlphaFoldDB" id="L8P2M9"/>
<proteinExistence type="predicted"/>
<keyword evidence="3" id="KW-0479">Metal-binding</keyword>
<dbReference type="EMBL" id="AMLP01000282">
    <property type="protein sequence ID" value="ELS50424.1"/>
    <property type="molecule type" value="Genomic_DNA"/>
</dbReference>
<evidence type="ECO:0000313" key="5">
    <source>
        <dbReference type="EMBL" id="ELS50424.1"/>
    </source>
</evidence>
<dbReference type="GO" id="GO:0046872">
    <property type="term" value="F:metal ion binding"/>
    <property type="evidence" value="ECO:0007669"/>
    <property type="project" value="UniProtKB-KW"/>
</dbReference>